<evidence type="ECO:0000313" key="3">
    <source>
        <dbReference type="Proteomes" id="UP001188597"/>
    </source>
</evidence>
<dbReference type="Proteomes" id="UP001188597">
    <property type="component" value="Unassembled WGS sequence"/>
</dbReference>
<evidence type="ECO:0000256" key="1">
    <source>
        <dbReference type="SAM" id="MobiDB-lite"/>
    </source>
</evidence>
<name>A0AA89ATI4_9ASTE</name>
<protein>
    <submittedName>
        <fullName evidence="2">Uncharacterized protein</fullName>
    </submittedName>
</protein>
<dbReference type="PANTHER" id="PTHR36723:SF1">
    <property type="entry name" value="F22C12.19"/>
    <property type="match status" value="1"/>
</dbReference>
<accession>A0AA89ATI4</accession>
<reference evidence="2" key="1">
    <citation type="submission" date="2022-12" db="EMBL/GenBank/DDBJ databases">
        <title>Draft genome assemblies for two species of Escallonia (Escalloniales).</title>
        <authorList>
            <person name="Chanderbali A."/>
            <person name="Dervinis C."/>
            <person name="Anghel I."/>
            <person name="Soltis D."/>
            <person name="Soltis P."/>
            <person name="Zapata F."/>
        </authorList>
    </citation>
    <scope>NUCLEOTIDE SEQUENCE</scope>
    <source>
        <strain evidence="2">UCBG64.0493</strain>
        <tissue evidence="2">Leaf</tissue>
    </source>
</reference>
<gene>
    <name evidence="2" type="ORF">RJ639_011047</name>
</gene>
<organism evidence="2 3">
    <name type="scientific">Escallonia herrerae</name>
    <dbReference type="NCBI Taxonomy" id="1293975"/>
    <lineage>
        <taxon>Eukaryota</taxon>
        <taxon>Viridiplantae</taxon>
        <taxon>Streptophyta</taxon>
        <taxon>Embryophyta</taxon>
        <taxon>Tracheophyta</taxon>
        <taxon>Spermatophyta</taxon>
        <taxon>Magnoliopsida</taxon>
        <taxon>eudicotyledons</taxon>
        <taxon>Gunneridae</taxon>
        <taxon>Pentapetalae</taxon>
        <taxon>asterids</taxon>
        <taxon>campanulids</taxon>
        <taxon>Escalloniales</taxon>
        <taxon>Escalloniaceae</taxon>
        <taxon>Escallonia</taxon>
    </lineage>
</organism>
<dbReference type="PANTHER" id="PTHR36723">
    <property type="entry name" value="F22C12.19"/>
    <property type="match status" value="1"/>
</dbReference>
<keyword evidence="3" id="KW-1185">Reference proteome</keyword>
<feature type="compositionally biased region" description="Basic and acidic residues" evidence="1">
    <location>
        <begin position="587"/>
        <end position="597"/>
    </location>
</feature>
<dbReference type="EMBL" id="JAVXUP010001458">
    <property type="protein sequence ID" value="KAK3011401.1"/>
    <property type="molecule type" value="Genomic_DNA"/>
</dbReference>
<sequence>MGSERFGGGGGNAVGELKARETERASISVRPSIDTCSSFIAKKDEVHVANASEPAFWNKMPDVKLCRRASELSNFDDDDADRDLNIASQSTSQRNSGKVARNCSGYSKRSRVAQMEVSLNETGGCDIKGVSKELGSSPAKCNSAAITKTGNLVLCALFDVFNVEKTQMAKQKHNLNGKRGDKRNGKVQKSKCDSFSLKAGLVSFSSAAGGNNILGVYGSKPEISDITKHVDELSLNELLDGTCKCPGSIKDKGKKATNLNDNLLHPVREACSVLRLRKNVRTQNSVESDSSHNLKVPTCLVSSGSSVASRYDADKTDIYATNLSSCNKDSSSNLRSPSDMLEFPLCQPKDILERLALPPPKDLEFLLLDAAKPAAASKNNSDLRFGKTVSHRSGLPPFTWSHASNGHCKSNSDAIKSSTTRNICQGRWVKIRNPATFLGATDDFLADLPSLTYDNSLVPSGGENSHPSEYENAHAYTSFTSFTEGLSSSSTVVAPSEVPPDGHSPRLLAAAHTLCDIATYSFKQNPHGLIRWPKKPSQKAMRACKLNSIEKSEKVFAAPKPRMGSESLVNNGDDMPPSKKIKLSLNERSDDFSEKSTTRTGQVYDRSDGLENWPENARKWKHNKGDTCTILPVAATSGSRFTARSRWRMYL</sequence>
<feature type="region of interest" description="Disordered" evidence="1">
    <location>
        <begin position="587"/>
        <end position="610"/>
    </location>
</feature>
<comment type="caution">
    <text evidence="2">The sequence shown here is derived from an EMBL/GenBank/DDBJ whole genome shotgun (WGS) entry which is preliminary data.</text>
</comment>
<proteinExistence type="predicted"/>
<dbReference type="AlphaFoldDB" id="A0AA89ATI4"/>
<evidence type="ECO:0000313" key="2">
    <source>
        <dbReference type="EMBL" id="KAK3011401.1"/>
    </source>
</evidence>